<evidence type="ECO:0000256" key="6">
    <source>
        <dbReference type="ARBA" id="ARBA00022840"/>
    </source>
</evidence>
<feature type="binding site" evidence="14">
    <location>
        <position position="403"/>
    </location>
    <ligand>
        <name>Mg(2+)</name>
        <dbReference type="ChEBI" id="CHEBI:18420"/>
    </ligand>
</feature>
<dbReference type="PANTHER" id="PTHR24092:SF150">
    <property type="entry name" value="PHOSPHOLIPID-TRANSPORTING ATPASE"/>
    <property type="match status" value="1"/>
</dbReference>
<organism evidence="19 20">
    <name type="scientific">Stentor coeruleus</name>
    <dbReference type="NCBI Taxonomy" id="5963"/>
    <lineage>
        <taxon>Eukaryota</taxon>
        <taxon>Sar</taxon>
        <taxon>Alveolata</taxon>
        <taxon>Ciliophora</taxon>
        <taxon>Postciliodesmatophora</taxon>
        <taxon>Heterotrichea</taxon>
        <taxon>Heterotrichida</taxon>
        <taxon>Stentoridae</taxon>
        <taxon>Stentor</taxon>
    </lineage>
</organism>
<keyword evidence="8 15" id="KW-1278">Translocase</keyword>
<dbReference type="InterPro" id="IPR001757">
    <property type="entry name" value="P_typ_ATPase"/>
</dbReference>
<keyword evidence="9 15" id="KW-1133">Transmembrane helix</keyword>
<dbReference type="Gene3D" id="3.40.1110.10">
    <property type="entry name" value="Calcium-transporting ATPase, cytoplasmic domain N"/>
    <property type="match status" value="1"/>
</dbReference>
<keyword evidence="3 15" id="KW-0812">Transmembrane</keyword>
<evidence type="ECO:0000256" key="2">
    <source>
        <dbReference type="ARBA" id="ARBA00008109"/>
    </source>
</evidence>
<feature type="domain" description="P-type ATPase C-terminal" evidence="18">
    <location>
        <begin position="803"/>
        <end position="1051"/>
    </location>
</feature>
<comment type="similarity">
    <text evidence="2 15">Belongs to the cation transport ATPase (P-type) (TC 3.A.3) family. Type IV subfamily.</text>
</comment>
<dbReference type="FunFam" id="3.40.50.1000:FF:000190">
    <property type="entry name" value="Phospholipid-transporting ATPase"/>
    <property type="match status" value="1"/>
</dbReference>
<dbReference type="FunFam" id="2.70.150.10:FF:000054">
    <property type="entry name" value="Phospholipid-transporting ATPase"/>
    <property type="match status" value="1"/>
</dbReference>
<dbReference type="EMBL" id="MPUH01001080">
    <property type="protein sequence ID" value="OMJ70515.1"/>
    <property type="molecule type" value="Genomic_DNA"/>
</dbReference>
<evidence type="ECO:0000256" key="4">
    <source>
        <dbReference type="ARBA" id="ARBA00022723"/>
    </source>
</evidence>
<sequence length="1130" mass="128440">MKDALIPSALPEEKKASVLVKGERVINFPLENINTFLTNSIKTCKYNCLTFLPKNMFEQFSKSANVYFLIIAILQSVPQISVTGGIPNILLPLSFVLTVSAIKDLLEDIKRSKSDKEENMRPILKRVNGQWATVRWSEIRVSDIIKVQKNDFFPSDILLLQCSDPKGMAYIETKNLDGETNLKHKLASKETQTYFKNEASYDSYTGTVKCEDPNSIIYQFNGVISFKNISIPVSNEQFLLRGSSLKNTDWIVGLVIYTGHQTKIMLNSASARKKTSRLEGQMNNQIIYIFLMQLALCAACSIYYSYWYYHNRKVTDIYLELVTSGESSDPVYQFVMQFFTWLLIFTNFVPISLLVTLEMVRFMQASLISKDLKIYYESDDIPAGVQSSNLNEELGQVNYIFSDKTGTLTRNVMEFKKMSIKGMKFGENGHLDSDKKLPHVDFIDPNFDPTNYEFSDFIVHLAVCHTIITEEKDGVIEYKASSPDELALVNAARFFGFKFISRDSDQNLIIDVSGTEVRVAILNIIEFSSDRKRMTVVIRLPNGMHRVLCKGADSILLPRLRGGPYIEETYKHLEEFACEGLRTLVLAQKDLTENEYKNWNLQYIAAMKDILNREKRVAEVSEYIERDLELVGATAIEDRLQEKVPEAIKSLREAGIKIWVLTGDKIETAINIGFSCNLLSNSMTRIIIEKSSTQEVKEELEQGLVLTRDTSTGDYALIISGESLLRAAKPELAPILVKLTDYCRVVLCCRVSPQQKADIVKLVRLSKPHSITLAIGDGANDVNMITAAHVGIGLAGLEGSQAVRASDYSIGQFSYLQRLLFIHGRECYRRNATLICFNFYKNVLLVIPLLYYGMFSAFSGQLLYNMWTYQLFNIMFCAMPIVVYAVLDIQIPHSELQSNPEFYRLGLHGKLFSTSIFWFWVLEAFVQGLIIVLMSIFTICMTSGDKYYGQMDNMYVASKLIFGLVVFLVNIKVITFSYSHYWFSILISLLSTLSYIGFTVLLNDYLPIYTWLDNYDSRGSSVKLLKNPNTYSAIVICFFIGFMIHPIYKAILTIRSIRKLHRTKVANEPSSSSSSSDSEEKDPEIVVPEIDISKWEITPDKEKWKNKHTGFAFSGEAGHAPQVTDPEYYL</sequence>
<evidence type="ECO:0000313" key="20">
    <source>
        <dbReference type="Proteomes" id="UP000187209"/>
    </source>
</evidence>
<dbReference type="InterPro" id="IPR008250">
    <property type="entry name" value="ATPase_P-typ_transduc_dom_A_sf"/>
</dbReference>
<evidence type="ECO:0000256" key="3">
    <source>
        <dbReference type="ARBA" id="ARBA00022692"/>
    </source>
</evidence>
<dbReference type="Proteomes" id="UP000187209">
    <property type="component" value="Unassembled WGS sequence"/>
</dbReference>
<evidence type="ECO:0000256" key="10">
    <source>
        <dbReference type="ARBA" id="ARBA00023136"/>
    </source>
</evidence>
<evidence type="ECO:0000256" key="14">
    <source>
        <dbReference type="PIRSR" id="PIRSR606539-3"/>
    </source>
</evidence>
<feature type="binding site" evidence="14">
    <location>
        <position position="777"/>
    </location>
    <ligand>
        <name>Mg(2+)</name>
        <dbReference type="ChEBI" id="CHEBI:18420"/>
    </ligand>
</feature>
<feature type="transmembrane region" description="Helical" evidence="15">
    <location>
        <begin position="1031"/>
        <end position="1052"/>
    </location>
</feature>
<comment type="subcellular location">
    <subcellularLocation>
        <location evidence="1 15">Membrane</location>
        <topology evidence="1 15">Multi-pass membrane protein</topology>
    </subcellularLocation>
</comment>
<protein>
    <recommendedName>
        <fullName evidence="15">Phospholipid-transporting ATPase</fullName>
        <ecNumber evidence="15">7.6.2.1</ecNumber>
    </recommendedName>
</protein>
<dbReference type="NCBIfam" id="TIGR01494">
    <property type="entry name" value="ATPase_P-type"/>
    <property type="match status" value="1"/>
</dbReference>
<feature type="binding site" evidence="13">
    <location>
        <position position="664"/>
    </location>
    <ligand>
        <name>ATP</name>
        <dbReference type="ChEBI" id="CHEBI:30616"/>
    </ligand>
</feature>
<feature type="binding site" evidence="13">
    <location>
        <position position="403"/>
    </location>
    <ligand>
        <name>ATP</name>
        <dbReference type="ChEBI" id="CHEBI:30616"/>
    </ligand>
</feature>
<comment type="cofactor">
    <cofactor evidence="14">
        <name>Mg(2+)</name>
        <dbReference type="ChEBI" id="CHEBI:18420"/>
    </cofactor>
</comment>
<evidence type="ECO:0000259" key="17">
    <source>
        <dbReference type="Pfam" id="PF16209"/>
    </source>
</evidence>
<reference evidence="19 20" key="1">
    <citation type="submission" date="2016-11" db="EMBL/GenBank/DDBJ databases">
        <title>The macronuclear genome of Stentor coeruleus: a giant cell with tiny introns.</title>
        <authorList>
            <person name="Slabodnick M."/>
            <person name="Ruby J.G."/>
            <person name="Reiff S.B."/>
            <person name="Swart E.C."/>
            <person name="Gosai S."/>
            <person name="Prabakaran S."/>
            <person name="Witkowska E."/>
            <person name="Larue G.E."/>
            <person name="Fisher S."/>
            <person name="Freeman R.M."/>
            <person name="Gunawardena J."/>
            <person name="Chu W."/>
            <person name="Stover N.A."/>
            <person name="Gregory B.D."/>
            <person name="Nowacki M."/>
            <person name="Derisi J."/>
            <person name="Roy S.W."/>
            <person name="Marshall W.F."/>
            <person name="Sood P."/>
        </authorList>
    </citation>
    <scope>NUCLEOTIDE SEQUENCE [LARGE SCALE GENOMIC DNA]</scope>
    <source>
        <strain evidence="19">WM001</strain>
    </source>
</reference>
<feature type="domain" description="P-type ATPase N-terminal" evidence="17">
    <location>
        <begin position="31"/>
        <end position="86"/>
    </location>
</feature>
<dbReference type="OrthoDB" id="377733at2759"/>
<feature type="binding site" evidence="13">
    <location>
        <position position="405"/>
    </location>
    <ligand>
        <name>ATP</name>
        <dbReference type="ChEBI" id="CHEBI:30616"/>
    </ligand>
</feature>
<feature type="transmembrane region" description="Helical" evidence="15">
    <location>
        <begin position="832"/>
        <end position="855"/>
    </location>
</feature>
<feature type="binding site" evidence="13">
    <location>
        <position position="663"/>
    </location>
    <ligand>
        <name>ATP</name>
        <dbReference type="ChEBI" id="CHEBI:30616"/>
    </ligand>
</feature>
<dbReference type="SUPFAM" id="SSF81653">
    <property type="entry name" value="Calcium ATPase, transduction domain A"/>
    <property type="match status" value="1"/>
</dbReference>
<feature type="binding site" evidence="13">
    <location>
        <position position="780"/>
    </location>
    <ligand>
        <name>ATP</name>
        <dbReference type="ChEBI" id="CHEBI:30616"/>
    </ligand>
</feature>
<feature type="active site" description="4-aspartylphosphate intermediate" evidence="12">
    <location>
        <position position="403"/>
    </location>
</feature>
<dbReference type="InterPro" id="IPR023299">
    <property type="entry name" value="ATPase_P-typ_cyto_dom_N"/>
</dbReference>
<dbReference type="SUPFAM" id="SSF56784">
    <property type="entry name" value="HAD-like"/>
    <property type="match status" value="1"/>
</dbReference>
<feature type="binding site" evidence="13">
    <location>
        <position position="662"/>
    </location>
    <ligand>
        <name>ATP</name>
        <dbReference type="ChEBI" id="CHEBI:30616"/>
    </ligand>
</feature>
<evidence type="ECO:0000256" key="1">
    <source>
        <dbReference type="ARBA" id="ARBA00004141"/>
    </source>
</evidence>
<feature type="transmembrane region" description="Helical" evidence="15">
    <location>
        <begin position="956"/>
        <end position="974"/>
    </location>
</feature>
<feature type="binding site" evidence="13">
    <location>
        <position position="582"/>
    </location>
    <ligand>
        <name>ATP</name>
        <dbReference type="ChEBI" id="CHEBI:30616"/>
    </ligand>
</feature>
<feature type="transmembrane region" description="Helical" evidence="15">
    <location>
        <begin position="981"/>
        <end position="1002"/>
    </location>
</feature>
<feature type="binding site" evidence="13">
    <location>
        <position position="550"/>
    </location>
    <ligand>
        <name>ATP</name>
        <dbReference type="ChEBI" id="CHEBI:30616"/>
    </ligand>
</feature>
<evidence type="ECO:0000256" key="12">
    <source>
        <dbReference type="PIRSR" id="PIRSR606539-1"/>
    </source>
</evidence>
<evidence type="ECO:0000256" key="16">
    <source>
        <dbReference type="SAM" id="MobiDB-lite"/>
    </source>
</evidence>
<dbReference type="GO" id="GO:0000287">
    <property type="term" value="F:magnesium ion binding"/>
    <property type="evidence" value="ECO:0007669"/>
    <property type="project" value="UniProtKB-UniRule"/>
</dbReference>
<accession>A0A1R2B1E0</accession>
<feature type="binding site" evidence="13">
    <location>
        <position position="485"/>
    </location>
    <ligand>
        <name>ATP</name>
        <dbReference type="ChEBI" id="CHEBI:30616"/>
    </ligand>
</feature>
<feature type="transmembrane region" description="Helical" evidence="15">
    <location>
        <begin position="338"/>
        <end position="360"/>
    </location>
</feature>
<evidence type="ECO:0000259" key="18">
    <source>
        <dbReference type="Pfam" id="PF16212"/>
    </source>
</evidence>
<feature type="binding site" evidence="13">
    <location>
        <position position="756"/>
    </location>
    <ligand>
        <name>ATP</name>
        <dbReference type="ChEBI" id="CHEBI:30616"/>
    </ligand>
</feature>
<evidence type="ECO:0000313" key="19">
    <source>
        <dbReference type="EMBL" id="OMJ70515.1"/>
    </source>
</evidence>
<dbReference type="InterPro" id="IPR018303">
    <property type="entry name" value="ATPase_P-typ_P_site"/>
</dbReference>
<dbReference type="SUPFAM" id="SSF81660">
    <property type="entry name" value="Metal cation-transporting ATPase, ATP-binding domain N"/>
    <property type="match status" value="1"/>
</dbReference>
<feature type="binding site" evidence="13">
    <location>
        <position position="750"/>
    </location>
    <ligand>
        <name>ATP</name>
        <dbReference type="ChEBI" id="CHEBI:30616"/>
    </ligand>
</feature>
<dbReference type="GO" id="GO:0016887">
    <property type="term" value="F:ATP hydrolysis activity"/>
    <property type="evidence" value="ECO:0007669"/>
    <property type="project" value="InterPro"/>
</dbReference>
<dbReference type="PANTHER" id="PTHR24092">
    <property type="entry name" value="PROBABLE PHOSPHOLIPID-TRANSPORTING ATPASE"/>
    <property type="match status" value="1"/>
</dbReference>
<evidence type="ECO:0000256" key="11">
    <source>
        <dbReference type="ARBA" id="ARBA00034036"/>
    </source>
</evidence>
<feature type="region of interest" description="Disordered" evidence="16">
    <location>
        <begin position="1067"/>
        <end position="1088"/>
    </location>
</feature>
<dbReference type="InterPro" id="IPR006539">
    <property type="entry name" value="P-type_ATPase_IV"/>
</dbReference>
<keyword evidence="10 15" id="KW-0472">Membrane</keyword>
<name>A0A1R2B1E0_9CILI</name>
<evidence type="ECO:0000256" key="9">
    <source>
        <dbReference type="ARBA" id="ARBA00022989"/>
    </source>
</evidence>
<dbReference type="SFLD" id="SFLDG00002">
    <property type="entry name" value="C1.7:_P-type_atpase_like"/>
    <property type="match status" value="1"/>
</dbReference>
<dbReference type="GO" id="GO:0005524">
    <property type="term" value="F:ATP binding"/>
    <property type="evidence" value="ECO:0007669"/>
    <property type="project" value="UniProtKB-UniRule"/>
</dbReference>
<dbReference type="SUPFAM" id="SSF81665">
    <property type="entry name" value="Calcium ATPase, transmembrane domain M"/>
    <property type="match status" value="1"/>
</dbReference>
<comment type="catalytic activity">
    <reaction evidence="11 15">
        <text>ATP + H2O + phospholipidSide 1 = ADP + phosphate + phospholipidSide 2.</text>
        <dbReference type="EC" id="7.6.2.1"/>
    </reaction>
</comment>
<dbReference type="Pfam" id="PF16212">
    <property type="entry name" value="PhoLip_ATPase_C"/>
    <property type="match status" value="1"/>
</dbReference>
<dbReference type="PROSITE" id="PS00154">
    <property type="entry name" value="ATPASE_E1_E2"/>
    <property type="match status" value="1"/>
</dbReference>
<evidence type="ECO:0000256" key="5">
    <source>
        <dbReference type="ARBA" id="ARBA00022741"/>
    </source>
</evidence>
<dbReference type="InterPro" id="IPR032630">
    <property type="entry name" value="P_typ_ATPase_c"/>
</dbReference>
<keyword evidence="6 13" id="KW-0067">ATP-binding</keyword>
<keyword evidence="7 14" id="KW-0460">Magnesium</keyword>
<dbReference type="Gene3D" id="2.70.150.10">
    <property type="entry name" value="Calcium-transporting ATPase, cytoplasmic transduction domain A"/>
    <property type="match status" value="1"/>
</dbReference>
<dbReference type="SFLD" id="SFLDS00003">
    <property type="entry name" value="Haloacid_Dehalogenase"/>
    <property type="match status" value="1"/>
</dbReference>
<dbReference type="Pfam" id="PF13246">
    <property type="entry name" value="Cation_ATPase"/>
    <property type="match status" value="1"/>
</dbReference>
<dbReference type="GO" id="GO:0045332">
    <property type="term" value="P:phospholipid translocation"/>
    <property type="evidence" value="ECO:0007669"/>
    <property type="project" value="TreeGrafter"/>
</dbReference>
<keyword evidence="4 14" id="KW-0479">Metal-binding</keyword>
<dbReference type="Gene3D" id="3.40.50.1000">
    <property type="entry name" value="HAD superfamily/HAD-like"/>
    <property type="match status" value="1"/>
</dbReference>
<keyword evidence="5 13" id="KW-0547">Nucleotide-binding</keyword>
<feature type="binding site" evidence="13">
    <location>
        <position position="527"/>
    </location>
    <ligand>
        <name>ATP</name>
        <dbReference type="ChEBI" id="CHEBI:30616"/>
    </ligand>
</feature>
<dbReference type="GO" id="GO:0140326">
    <property type="term" value="F:ATPase-coupled intramembrane lipid transporter activity"/>
    <property type="evidence" value="ECO:0007669"/>
    <property type="project" value="UniProtKB-EC"/>
</dbReference>
<keyword evidence="20" id="KW-1185">Reference proteome</keyword>
<evidence type="ECO:0000256" key="13">
    <source>
        <dbReference type="PIRSR" id="PIRSR606539-2"/>
    </source>
</evidence>
<feature type="binding site" evidence="13">
    <location>
        <position position="781"/>
    </location>
    <ligand>
        <name>ATP</name>
        <dbReference type="ChEBI" id="CHEBI:30616"/>
    </ligand>
</feature>
<feature type="binding site" evidence="14">
    <location>
        <position position="781"/>
    </location>
    <ligand>
        <name>Mg(2+)</name>
        <dbReference type="ChEBI" id="CHEBI:18420"/>
    </ligand>
</feature>
<evidence type="ECO:0000256" key="15">
    <source>
        <dbReference type="RuleBase" id="RU362033"/>
    </source>
</evidence>
<evidence type="ECO:0000256" key="8">
    <source>
        <dbReference type="ARBA" id="ARBA00022967"/>
    </source>
</evidence>
<dbReference type="InterPro" id="IPR036412">
    <property type="entry name" value="HAD-like_sf"/>
</dbReference>
<dbReference type="Pfam" id="PF16209">
    <property type="entry name" value="PhoLip_ATPase_N"/>
    <property type="match status" value="1"/>
</dbReference>
<gene>
    <name evidence="19" type="ORF">SteCoe_31489</name>
</gene>
<evidence type="ECO:0000256" key="7">
    <source>
        <dbReference type="ARBA" id="ARBA00022842"/>
    </source>
</evidence>
<proteinExistence type="inferred from homology"/>
<feature type="binding site" evidence="14">
    <location>
        <position position="405"/>
    </location>
    <ligand>
        <name>Mg(2+)</name>
        <dbReference type="ChEBI" id="CHEBI:18420"/>
    </ligand>
</feature>
<dbReference type="InterPro" id="IPR023298">
    <property type="entry name" value="ATPase_P-typ_TM_dom_sf"/>
</dbReference>
<dbReference type="GO" id="GO:0005886">
    <property type="term" value="C:plasma membrane"/>
    <property type="evidence" value="ECO:0007669"/>
    <property type="project" value="TreeGrafter"/>
</dbReference>
<dbReference type="InterPro" id="IPR023214">
    <property type="entry name" value="HAD_sf"/>
</dbReference>
<dbReference type="PRINTS" id="PR00119">
    <property type="entry name" value="CATATPASE"/>
</dbReference>
<feature type="transmembrane region" description="Helical" evidence="15">
    <location>
        <begin position="917"/>
        <end position="944"/>
    </location>
</feature>
<feature type="binding site" evidence="13">
    <location>
        <position position="404"/>
    </location>
    <ligand>
        <name>ATP</name>
        <dbReference type="ChEBI" id="CHEBI:30616"/>
    </ligand>
</feature>
<dbReference type="EC" id="7.6.2.1" evidence="15"/>
<comment type="caution">
    <text evidence="19">The sequence shown here is derived from an EMBL/GenBank/DDBJ whole genome shotgun (WGS) entry which is preliminary data.</text>
</comment>
<dbReference type="SFLD" id="SFLDF00027">
    <property type="entry name" value="p-type_atpase"/>
    <property type="match status" value="1"/>
</dbReference>
<dbReference type="InterPro" id="IPR032631">
    <property type="entry name" value="P-type_ATPase_N"/>
</dbReference>
<dbReference type="InterPro" id="IPR044492">
    <property type="entry name" value="P_typ_ATPase_HD_dom"/>
</dbReference>
<feature type="transmembrane region" description="Helical" evidence="15">
    <location>
        <begin position="286"/>
        <end position="306"/>
    </location>
</feature>
<dbReference type="NCBIfam" id="TIGR01652">
    <property type="entry name" value="ATPase-Plipid"/>
    <property type="match status" value="1"/>
</dbReference>
<dbReference type="AlphaFoldDB" id="A0A1R2B1E0"/>
<feature type="transmembrane region" description="Helical" evidence="15">
    <location>
        <begin position="867"/>
        <end position="887"/>
    </location>
</feature>